<dbReference type="EMBL" id="JADGJW010000454">
    <property type="protein sequence ID" value="KAJ3216905.1"/>
    <property type="molecule type" value="Genomic_DNA"/>
</dbReference>
<keyword evidence="3" id="KW-1185">Reference proteome</keyword>
<protein>
    <recommendedName>
        <fullName evidence="4">Transposase</fullName>
    </recommendedName>
</protein>
<dbReference type="Proteomes" id="UP001211065">
    <property type="component" value="Unassembled WGS sequence"/>
</dbReference>
<organism evidence="2 3">
    <name type="scientific">Clydaea vesicula</name>
    <dbReference type="NCBI Taxonomy" id="447962"/>
    <lineage>
        <taxon>Eukaryota</taxon>
        <taxon>Fungi</taxon>
        <taxon>Fungi incertae sedis</taxon>
        <taxon>Chytridiomycota</taxon>
        <taxon>Chytridiomycota incertae sedis</taxon>
        <taxon>Chytridiomycetes</taxon>
        <taxon>Lobulomycetales</taxon>
        <taxon>Lobulomycetaceae</taxon>
        <taxon>Clydaea</taxon>
    </lineage>
</organism>
<feature type="compositionally biased region" description="Basic residues" evidence="1">
    <location>
        <begin position="30"/>
        <end position="39"/>
    </location>
</feature>
<proteinExistence type="predicted"/>
<sequence>DIPSHNEKKNRKGKKRKKSDDTPIIENKKQQKGKPKSKKKPSEYFQDNILKDIHVYIDPNKGDLLYCLGANGKKLRYTQMQRRHESSSKKYELIRSKLEDKNKKLQKQDVYERNGKIEIQCFYKYSKISKNFGDSENTTVLVGDWSRSALKYQVPTKGKGFRDMFKKAGYQVCLVNEFLTSSICPGCKSRTLEAFKERQHFNSW</sequence>
<evidence type="ECO:0000313" key="2">
    <source>
        <dbReference type="EMBL" id="KAJ3216905.1"/>
    </source>
</evidence>
<name>A0AAD5U263_9FUNG</name>
<gene>
    <name evidence="2" type="ORF">HK099_005679</name>
</gene>
<feature type="compositionally biased region" description="Basic residues" evidence="1">
    <location>
        <begin position="8"/>
        <end position="17"/>
    </location>
</feature>
<feature type="non-terminal residue" evidence="2">
    <location>
        <position position="1"/>
    </location>
</feature>
<evidence type="ECO:0000256" key="1">
    <source>
        <dbReference type="SAM" id="MobiDB-lite"/>
    </source>
</evidence>
<accession>A0AAD5U263</accession>
<reference evidence="2" key="1">
    <citation type="submission" date="2020-05" db="EMBL/GenBank/DDBJ databases">
        <title>Phylogenomic resolution of chytrid fungi.</title>
        <authorList>
            <person name="Stajich J.E."/>
            <person name="Amses K."/>
            <person name="Simmons R."/>
            <person name="Seto K."/>
            <person name="Myers J."/>
            <person name="Bonds A."/>
            <person name="Quandt C.A."/>
            <person name="Barry K."/>
            <person name="Liu P."/>
            <person name="Grigoriev I."/>
            <person name="Longcore J.E."/>
            <person name="James T.Y."/>
        </authorList>
    </citation>
    <scope>NUCLEOTIDE SEQUENCE</scope>
    <source>
        <strain evidence="2">JEL0476</strain>
    </source>
</reference>
<feature type="region of interest" description="Disordered" evidence="1">
    <location>
        <begin position="1"/>
        <end position="43"/>
    </location>
</feature>
<dbReference type="AlphaFoldDB" id="A0AAD5U263"/>
<evidence type="ECO:0008006" key="4">
    <source>
        <dbReference type="Google" id="ProtNLM"/>
    </source>
</evidence>
<comment type="caution">
    <text evidence="2">The sequence shown here is derived from an EMBL/GenBank/DDBJ whole genome shotgun (WGS) entry which is preliminary data.</text>
</comment>
<feature type="compositionally biased region" description="Basic and acidic residues" evidence="1">
    <location>
        <begin position="18"/>
        <end position="29"/>
    </location>
</feature>
<evidence type="ECO:0000313" key="3">
    <source>
        <dbReference type="Proteomes" id="UP001211065"/>
    </source>
</evidence>